<proteinExistence type="predicted"/>
<dbReference type="EMBL" id="VOPY01000001">
    <property type="protein sequence ID" value="TXC73276.1"/>
    <property type="molecule type" value="Genomic_DNA"/>
</dbReference>
<dbReference type="Proteomes" id="UP000321129">
    <property type="component" value="Unassembled WGS sequence"/>
</dbReference>
<name>A0A5C6UMF7_9SPHN</name>
<dbReference type="InterPro" id="IPR041881">
    <property type="entry name" value="PqqD_sf"/>
</dbReference>
<dbReference type="Gene3D" id="1.10.10.1150">
    <property type="entry name" value="Coenzyme PQQ synthesis protein D (PqqD)"/>
    <property type="match status" value="1"/>
</dbReference>
<accession>A0A5C6UMF7</accession>
<evidence type="ECO:0000313" key="2">
    <source>
        <dbReference type="Proteomes" id="UP000321129"/>
    </source>
</evidence>
<dbReference type="RefSeq" id="WP_147121114.1">
    <property type="nucleotide sequence ID" value="NZ_VOPY01000001.1"/>
</dbReference>
<keyword evidence="2" id="KW-1185">Reference proteome</keyword>
<sequence length="94" mass="10496">MADLDIQHTVISRAASVLFNDFDDGLMMMDIDSGNYFDIDSVGASVWAMLETPKTIDQICRTLTAEYDVDLETCRQQTSDFIGVLRAQKLVDLA</sequence>
<dbReference type="InterPro" id="IPR008792">
    <property type="entry name" value="PQQD"/>
</dbReference>
<reference evidence="1 2" key="1">
    <citation type="submission" date="2019-08" db="EMBL/GenBank/DDBJ databases">
        <title>Sphingorhabdus soil sp. nov., isolated from arctic soil.</title>
        <authorList>
            <person name="Liu Y."/>
        </authorList>
    </citation>
    <scope>NUCLEOTIDE SEQUENCE [LARGE SCALE GENOMIC DNA]</scope>
    <source>
        <strain evidence="1 2">D-2Q-5-6</strain>
    </source>
</reference>
<dbReference type="Pfam" id="PF05402">
    <property type="entry name" value="PqqD"/>
    <property type="match status" value="1"/>
</dbReference>
<protein>
    <submittedName>
        <fullName evidence="1">PqqD family protein</fullName>
    </submittedName>
</protein>
<dbReference type="OrthoDB" id="1495225at2"/>
<evidence type="ECO:0000313" key="1">
    <source>
        <dbReference type="EMBL" id="TXC73276.1"/>
    </source>
</evidence>
<dbReference type="AlphaFoldDB" id="A0A5C6UMF7"/>
<gene>
    <name evidence="1" type="ORF">FSZ31_00470</name>
</gene>
<organism evidence="1 2">
    <name type="scientific">Flavisphingopyxis soli</name>
    <dbReference type="NCBI Taxonomy" id="2601267"/>
    <lineage>
        <taxon>Bacteria</taxon>
        <taxon>Pseudomonadati</taxon>
        <taxon>Pseudomonadota</taxon>
        <taxon>Alphaproteobacteria</taxon>
        <taxon>Sphingomonadales</taxon>
        <taxon>Sphingopyxidaceae</taxon>
        <taxon>Flavisphingopyxis</taxon>
    </lineage>
</organism>
<comment type="caution">
    <text evidence="1">The sequence shown here is derived from an EMBL/GenBank/DDBJ whole genome shotgun (WGS) entry which is preliminary data.</text>
</comment>